<feature type="region of interest" description="Disordered" evidence="1">
    <location>
        <begin position="1"/>
        <end position="23"/>
    </location>
</feature>
<name>A0A0D2DET6_9EURO</name>
<dbReference type="AlphaFoldDB" id="A0A0D2DET6"/>
<organism evidence="2 3">
    <name type="scientific">Fonsecaea pedrosoi CBS 271.37</name>
    <dbReference type="NCBI Taxonomy" id="1442368"/>
    <lineage>
        <taxon>Eukaryota</taxon>
        <taxon>Fungi</taxon>
        <taxon>Dikarya</taxon>
        <taxon>Ascomycota</taxon>
        <taxon>Pezizomycotina</taxon>
        <taxon>Eurotiomycetes</taxon>
        <taxon>Chaetothyriomycetidae</taxon>
        <taxon>Chaetothyriales</taxon>
        <taxon>Herpotrichiellaceae</taxon>
        <taxon>Fonsecaea</taxon>
    </lineage>
</organism>
<evidence type="ECO:0008006" key="4">
    <source>
        <dbReference type="Google" id="ProtNLM"/>
    </source>
</evidence>
<evidence type="ECO:0000256" key="1">
    <source>
        <dbReference type="SAM" id="MobiDB-lite"/>
    </source>
</evidence>
<protein>
    <recommendedName>
        <fullName evidence="4">Transcription factor domain-containing protein</fullName>
    </recommendedName>
</protein>
<feature type="compositionally biased region" description="Polar residues" evidence="1">
    <location>
        <begin position="105"/>
        <end position="117"/>
    </location>
</feature>
<dbReference type="OrthoDB" id="4127946at2759"/>
<dbReference type="PANTHER" id="PTHR37540">
    <property type="entry name" value="TRANSCRIPTION FACTOR (ACR-2), PUTATIVE-RELATED-RELATED"/>
    <property type="match status" value="1"/>
</dbReference>
<accession>A0A0D2DET6</accession>
<dbReference type="VEuPathDB" id="FungiDB:Z517_10957"/>
<evidence type="ECO:0000313" key="3">
    <source>
        <dbReference type="Proteomes" id="UP000053029"/>
    </source>
</evidence>
<dbReference type="RefSeq" id="XP_013280019.1">
    <property type="nucleotide sequence ID" value="XM_013424565.1"/>
</dbReference>
<reference evidence="2 3" key="1">
    <citation type="submission" date="2015-01" db="EMBL/GenBank/DDBJ databases">
        <title>The Genome Sequence of Fonsecaea pedrosoi CBS 271.37.</title>
        <authorList>
            <consortium name="The Broad Institute Genomics Platform"/>
            <person name="Cuomo C."/>
            <person name="de Hoog S."/>
            <person name="Gorbushina A."/>
            <person name="Stielow B."/>
            <person name="Teixiera M."/>
            <person name="Abouelleil A."/>
            <person name="Chapman S.B."/>
            <person name="Priest M."/>
            <person name="Young S.K."/>
            <person name="Wortman J."/>
            <person name="Nusbaum C."/>
            <person name="Birren B."/>
        </authorList>
    </citation>
    <scope>NUCLEOTIDE SEQUENCE [LARGE SCALE GENOMIC DNA]</scope>
    <source>
        <strain evidence="2 3">CBS 271.37</strain>
    </source>
</reference>
<proteinExistence type="predicted"/>
<keyword evidence="3" id="KW-1185">Reference proteome</keyword>
<feature type="compositionally biased region" description="Polar residues" evidence="1">
    <location>
        <begin position="13"/>
        <end position="22"/>
    </location>
</feature>
<dbReference type="Proteomes" id="UP000053029">
    <property type="component" value="Unassembled WGS sequence"/>
</dbReference>
<dbReference type="GeneID" id="25310447"/>
<dbReference type="HOGENOM" id="CLU_525830_0_0_1"/>
<evidence type="ECO:0000313" key="2">
    <source>
        <dbReference type="EMBL" id="KIW76211.1"/>
    </source>
</evidence>
<sequence>MSQPIHFVHETKPGSSLDSSQVRALRSHVRKVNLERSNQKSTRRLENFRSLTITDFSEGGKVKSGKRKQPPSADACSSLEPEIENLPSREGGSQQCPLNPGGADTPSTAFQFLSSSAGDGPPRRCTCAKTGSKPSNPQLPSSGQLPVVGASASTDECHPYAAHISKAIDLDPTRIDYLLRSCAFQVAAEPLLVSGPVEGDLTALSLFPECLTNSAFLYALLYSILHIHNSCNTTNESLLLKTKAIECLREDLQKDDPNIRALSIGTILLLSCVAHHCGDLAESSAHSEGLYKLLEHCHADGTQLRSDVLHAVFWQHLLGTALVCTQHQFQQPDFRGLLLGQSEEFPTASLPTLPLGFVLHEDVISSDVLLCIRYVLYLQELVGIGATNREKIEDLQASIQSRLVFHEDSCKKMGQIAECCRWAVYIVCYMTSTPTWTSAFVPLRLAEKLLAHLAKSLGTDLWRYRRDLFLWLLLVGMSVGNGRNCFAVELASRYQDFTDKVIEDVQKWDELRDGAKALNNVVKRFIYAQDWVAKRHLLPRWTDLEMSVFLCGSDDVDIEMGNEETNALLQELVPDTNLFE</sequence>
<feature type="region of interest" description="Disordered" evidence="1">
    <location>
        <begin position="58"/>
        <end position="148"/>
    </location>
</feature>
<dbReference type="EMBL" id="KN846975">
    <property type="protein sequence ID" value="KIW76211.1"/>
    <property type="molecule type" value="Genomic_DNA"/>
</dbReference>
<dbReference type="PANTHER" id="PTHR37540:SF5">
    <property type="entry name" value="TRANSCRIPTION FACTOR DOMAIN-CONTAINING PROTEIN"/>
    <property type="match status" value="1"/>
</dbReference>
<feature type="compositionally biased region" description="Polar residues" evidence="1">
    <location>
        <begin position="132"/>
        <end position="144"/>
    </location>
</feature>
<gene>
    <name evidence="2" type="ORF">Z517_10957</name>
</gene>